<proteinExistence type="predicted"/>
<dbReference type="EMBL" id="LT554468">
    <property type="protein sequence ID" value="SAM05472.1"/>
    <property type="molecule type" value="Genomic_DNA"/>
</dbReference>
<dbReference type="InParanoid" id="A0A163TJS6"/>
<evidence type="ECO:0000313" key="1">
    <source>
        <dbReference type="EMBL" id="SAM05472.1"/>
    </source>
</evidence>
<sequence>MSDSSSNTTPPESALVVREKRLTLDSEINDLIKTVVESVGNHSHLSYEVDSYERKINTLTIAAHSSQTFANKIEGDKLILAKKTKELEEEMDKVTSGIVSLASKYQALYAVDIQQVRDDLESGMVKFGHILSTDTLDRIQKESDSIHSHVKDLLDNQLTNFNKTFTESKNIQHQLQTKIDTLAHSLQQQTARLEEVSQSEAATTNNKALEEKLAGIEKKMQEQYPYIIGMLDGLTNRADQQTTTIGDVARVISNTIKEDRSKSAKRMQQMTSDINSNQMAITDIKNETTVLKKTISDYQISMGAALVKQQSKLSTLDSIVDRMDQVEKNVSYMKSKLEAMEPVHQLALKEIKNSITTGDKRPHDVMIGNGTSDGDSGSTSQIQQLDFKLTNLVQYMHQFKSTVLNPSFPRKLDDTLQDMEACLQ</sequence>
<dbReference type="AlphaFoldDB" id="A0A163TJS6"/>
<keyword evidence="2" id="KW-1185">Reference proteome</keyword>
<dbReference type="OrthoDB" id="2236709at2759"/>
<protein>
    <submittedName>
        <fullName evidence="1">Uncharacterized protein</fullName>
    </submittedName>
</protein>
<dbReference type="Proteomes" id="UP000078561">
    <property type="component" value="Unassembled WGS sequence"/>
</dbReference>
<organism evidence="1">
    <name type="scientific">Absidia glauca</name>
    <name type="common">Pin mould</name>
    <dbReference type="NCBI Taxonomy" id="4829"/>
    <lineage>
        <taxon>Eukaryota</taxon>
        <taxon>Fungi</taxon>
        <taxon>Fungi incertae sedis</taxon>
        <taxon>Mucoromycota</taxon>
        <taxon>Mucoromycotina</taxon>
        <taxon>Mucoromycetes</taxon>
        <taxon>Mucorales</taxon>
        <taxon>Cunninghamellaceae</taxon>
        <taxon>Absidia</taxon>
    </lineage>
</organism>
<reference evidence="1" key="1">
    <citation type="submission" date="2016-04" db="EMBL/GenBank/DDBJ databases">
        <authorList>
            <person name="Evans L.H."/>
            <person name="Alamgir A."/>
            <person name="Owens N."/>
            <person name="Weber N.D."/>
            <person name="Virtaneva K."/>
            <person name="Barbian K."/>
            <person name="Babar A."/>
            <person name="Rosenke K."/>
        </authorList>
    </citation>
    <scope>NUCLEOTIDE SEQUENCE [LARGE SCALE GENOMIC DNA]</scope>
    <source>
        <strain evidence="1">CBS 101.48</strain>
    </source>
</reference>
<accession>A0A163TJS6</accession>
<name>A0A163TJS6_ABSGL</name>
<evidence type="ECO:0000313" key="2">
    <source>
        <dbReference type="Proteomes" id="UP000078561"/>
    </source>
</evidence>
<gene>
    <name evidence="1" type="primary">ABSGL_11347.1 scaffold 12295</name>
</gene>